<reference evidence="2" key="1">
    <citation type="submission" date="2022-11" db="UniProtKB">
        <authorList>
            <consortium name="WormBaseParasite"/>
        </authorList>
    </citation>
    <scope>IDENTIFICATION</scope>
</reference>
<dbReference type="Proteomes" id="UP000887565">
    <property type="component" value="Unplaced"/>
</dbReference>
<sequence length="75" mass="7975">MLSNWTMPSLGPIQPATHRNPCGQVDLFSSIEHGYGLSISSPSGVCRFFRATGHSAKVHTGAVPSYIVGTMQKGD</sequence>
<evidence type="ECO:0000313" key="1">
    <source>
        <dbReference type="Proteomes" id="UP000887565"/>
    </source>
</evidence>
<keyword evidence="1" id="KW-1185">Reference proteome</keyword>
<dbReference type="WBParaSite" id="nRc.2.0.1.t36136-RA">
    <property type="protein sequence ID" value="nRc.2.0.1.t36136-RA"/>
    <property type="gene ID" value="nRc.2.0.1.g36136"/>
</dbReference>
<organism evidence="1 2">
    <name type="scientific">Romanomermis culicivorax</name>
    <name type="common">Nematode worm</name>
    <dbReference type="NCBI Taxonomy" id="13658"/>
    <lineage>
        <taxon>Eukaryota</taxon>
        <taxon>Metazoa</taxon>
        <taxon>Ecdysozoa</taxon>
        <taxon>Nematoda</taxon>
        <taxon>Enoplea</taxon>
        <taxon>Dorylaimia</taxon>
        <taxon>Mermithida</taxon>
        <taxon>Mermithoidea</taxon>
        <taxon>Mermithidae</taxon>
        <taxon>Romanomermis</taxon>
    </lineage>
</organism>
<name>A0A915KDJ5_ROMCU</name>
<proteinExistence type="predicted"/>
<dbReference type="AlphaFoldDB" id="A0A915KDJ5"/>
<protein>
    <submittedName>
        <fullName evidence="2">Uncharacterized protein</fullName>
    </submittedName>
</protein>
<evidence type="ECO:0000313" key="2">
    <source>
        <dbReference type="WBParaSite" id="nRc.2.0.1.t36136-RA"/>
    </source>
</evidence>
<accession>A0A915KDJ5</accession>